<dbReference type="GO" id="GO:0005506">
    <property type="term" value="F:iron ion binding"/>
    <property type="evidence" value="ECO:0007669"/>
    <property type="project" value="InterPro"/>
</dbReference>
<evidence type="ECO:0000256" key="3">
    <source>
        <dbReference type="ARBA" id="ARBA00022617"/>
    </source>
</evidence>
<evidence type="ECO:0000256" key="1">
    <source>
        <dbReference type="ARBA" id="ARBA00001971"/>
    </source>
</evidence>
<dbReference type="PANTHER" id="PTHR24305:SF226">
    <property type="entry name" value="CYTOCHROME P450 MONOOXYGENASE"/>
    <property type="match status" value="1"/>
</dbReference>
<keyword evidence="8" id="KW-0560">Oxidoreductase</keyword>
<gene>
    <name evidence="10" type="ORF">HIM_07504</name>
</gene>
<evidence type="ECO:0000256" key="7">
    <source>
        <dbReference type="PIRSR" id="PIRSR602403-1"/>
    </source>
</evidence>
<dbReference type="InterPro" id="IPR002403">
    <property type="entry name" value="Cyt_P450_E_grp-IV"/>
</dbReference>
<dbReference type="AlphaFoldDB" id="A0A0F7ZN47"/>
<evidence type="ECO:0008006" key="12">
    <source>
        <dbReference type="Google" id="ProtNLM"/>
    </source>
</evidence>
<reference evidence="10 11" key="1">
    <citation type="journal article" date="2014" name="Genome Biol. Evol.">
        <title>Comparative genomics and transcriptomics analyses reveal divergent lifestyle features of nematode endoparasitic fungus Hirsutella minnesotensis.</title>
        <authorList>
            <person name="Lai Y."/>
            <person name="Liu K."/>
            <person name="Zhang X."/>
            <person name="Zhang X."/>
            <person name="Li K."/>
            <person name="Wang N."/>
            <person name="Shu C."/>
            <person name="Wu Y."/>
            <person name="Wang C."/>
            <person name="Bushley K.E."/>
            <person name="Xiang M."/>
            <person name="Liu X."/>
        </authorList>
    </citation>
    <scope>NUCLEOTIDE SEQUENCE [LARGE SCALE GENOMIC DNA]</scope>
    <source>
        <strain evidence="10 11">3608</strain>
    </source>
</reference>
<evidence type="ECO:0000256" key="4">
    <source>
        <dbReference type="ARBA" id="ARBA00022723"/>
    </source>
</evidence>
<evidence type="ECO:0000256" key="8">
    <source>
        <dbReference type="RuleBase" id="RU000461"/>
    </source>
</evidence>
<sequence length="501" mass="56512">MATMQLSKSLTFIFTRMYKNMVRSLSSVGILYGNRPFDAQIGPVYRSGPNRLIFSSLKALEDIYSHPHITKGPSYRHSRWMDPPNIFDEPNRLEHRRKRKVIGQAVSDRLLRAFQPTLSAQVDVLLRQLLKTSRRGETINMTPLTKRLAVDTVGHLAFGYALNTQTNEENRFIPKAMGKAMYMSNLYYTWPALGIILPVLRWLAKKKMFVFHRAVQNMIEQRMAQPQDARPDFYSVASGELEPRELWNEALFFIVAGGTTVSTSISATLFHLCNYPDAYARLATEIRSTFSSGSEIQSGPKLAGCKYLRAVIEESLRLTPPSLSPLWRVPEPTYTEPFIVDGHVIPPGTEVGIHLYSFLHDPTHFPEPFSFRPERWLAPEDEGAAAGSEANEARAKMRRAQVSFGAGERSCAGKSMAFMEATTSIARILWYFDFELAPGEAGTRGAGQEGNGDPWAAPNQMLLYDIITADHDGPELLFKPREQFCRELDEMGEQESLRSSM</sequence>
<evidence type="ECO:0000256" key="5">
    <source>
        <dbReference type="ARBA" id="ARBA00023004"/>
    </source>
</evidence>
<comment type="similarity">
    <text evidence="2 8">Belongs to the cytochrome P450 family.</text>
</comment>
<dbReference type="OrthoDB" id="1470350at2759"/>
<dbReference type="InterPro" id="IPR050121">
    <property type="entry name" value="Cytochrome_P450_monoxygenase"/>
</dbReference>
<feature type="binding site" description="axial binding residue" evidence="7">
    <location>
        <position position="411"/>
    </location>
    <ligand>
        <name>heme</name>
        <dbReference type="ChEBI" id="CHEBI:30413"/>
    </ligand>
    <ligandPart>
        <name>Fe</name>
        <dbReference type="ChEBI" id="CHEBI:18248"/>
    </ligandPart>
</feature>
<dbReference type="PRINTS" id="PR00465">
    <property type="entry name" value="EP450IV"/>
</dbReference>
<keyword evidence="9" id="KW-0472">Membrane</keyword>
<dbReference type="GO" id="GO:0016705">
    <property type="term" value="F:oxidoreductase activity, acting on paired donors, with incorporation or reduction of molecular oxygen"/>
    <property type="evidence" value="ECO:0007669"/>
    <property type="project" value="InterPro"/>
</dbReference>
<dbReference type="Pfam" id="PF00067">
    <property type="entry name" value="p450"/>
    <property type="match status" value="1"/>
</dbReference>
<organism evidence="10 11">
    <name type="scientific">Hirsutella minnesotensis 3608</name>
    <dbReference type="NCBI Taxonomy" id="1043627"/>
    <lineage>
        <taxon>Eukaryota</taxon>
        <taxon>Fungi</taxon>
        <taxon>Dikarya</taxon>
        <taxon>Ascomycota</taxon>
        <taxon>Pezizomycotina</taxon>
        <taxon>Sordariomycetes</taxon>
        <taxon>Hypocreomycetidae</taxon>
        <taxon>Hypocreales</taxon>
        <taxon>Ophiocordycipitaceae</taxon>
        <taxon>Hirsutella</taxon>
    </lineage>
</organism>
<protein>
    <recommendedName>
        <fullName evidence="12">Cytochrome P450 monooxygenase</fullName>
    </recommendedName>
</protein>
<evidence type="ECO:0000256" key="9">
    <source>
        <dbReference type="SAM" id="Phobius"/>
    </source>
</evidence>
<keyword evidence="3 7" id="KW-0349">Heme</keyword>
<evidence type="ECO:0000256" key="6">
    <source>
        <dbReference type="ARBA" id="ARBA00023033"/>
    </source>
</evidence>
<proteinExistence type="inferred from homology"/>
<dbReference type="PANTHER" id="PTHR24305">
    <property type="entry name" value="CYTOCHROME P450"/>
    <property type="match status" value="1"/>
</dbReference>
<dbReference type="GO" id="GO:0020037">
    <property type="term" value="F:heme binding"/>
    <property type="evidence" value="ECO:0007669"/>
    <property type="project" value="InterPro"/>
</dbReference>
<dbReference type="Gene3D" id="1.10.630.10">
    <property type="entry name" value="Cytochrome P450"/>
    <property type="match status" value="1"/>
</dbReference>
<evidence type="ECO:0000256" key="2">
    <source>
        <dbReference type="ARBA" id="ARBA00010617"/>
    </source>
</evidence>
<dbReference type="SUPFAM" id="SSF48264">
    <property type="entry name" value="Cytochrome P450"/>
    <property type="match status" value="1"/>
</dbReference>
<keyword evidence="9" id="KW-1133">Transmembrane helix</keyword>
<keyword evidence="11" id="KW-1185">Reference proteome</keyword>
<dbReference type="PROSITE" id="PS00086">
    <property type="entry name" value="CYTOCHROME_P450"/>
    <property type="match status" value="1"/>
</dbReference>
<keyword evidence="4 7" id="KW-0479">Metal-binding</keyword>
<dbReference type="PRINTS" id="PR00385">
    <property type="entry name" value="P450"/>
</dbReference>
<comment type="cofactor">
    <cofactor evidence="1 7">
        <name>heme</name>
        <dbReference type="ChEBI" id="CHEBI:30413"/>
    </cofactor>
</comment>
<name>A0A0F7ZN47_9HYPO</name>
<keyword evidence="5 7" id="KW-0408">Iron</keyword>
<feature type="transmembrane region" description="Helical" evidence="9">
    <location>
        <begin position="185"/>
        <end position="204"/>
    </location>
</feature>
<dbReference type="EMBL" id="KQ030538">
    <property type="protein sequence ID" value="KJZ73120.1"/>
    <property type="molecule type" value="Genomic_DNA"/>
</dbReference>
<feature type="transmembrane region" description="Helical" evidence="9">
    <location>
        <begin position="250"/>
        <end position="272"/>
    </location>
</feature>
<evidence type="ECO:0000313" key="10">
    <source>
        <dbReference type="EMBL" id="KJZ73120.1"/>
    </source>
</evidence>
<dbReference type="InterPro" id="IPR001128">
    <property type="entry name" value="Cyt_P450"/>
</dbReference>
<dbReference type="GO" id="GO:0004497">
    <property type="term" value="F:monooxygenase activity"/>
    <property type="evidence" value="ECO:0007669"/>
    <property type="project" value="UniProtKB-KW"/>
</dbReference>
<accession>A0A0F7ZN47</accession>
<dbReference type="InterPro" id="IPR036396">
    <property type="entry name" value="Cyt_P450_sf"/>
</dbReference>
<evidence type="ECO:0000313" key="11">
    <source>
        <dbReference type="Proteomes" id="UP000054481"/>
    </source>
</evidence>
<dbReference type="CDD" id="cd11061">
    <property type="entry name" value="CYP67-like"/>
    <property type="match status" value="1"/>
</dbReference>
<keyword evidence="6 8" id="KW-0503">Monooxygenase</keyword>
<dbReference type="Proteomes" id="UP000054481">
    <property type="component" value="Unassembled WGS sequence"/>
</dbReference>
<dbReference type="InterPro" id="IPR017972">
    <property type="entry name" value="Cyt_P450_CS"/>
</dbReference>
<keyword evidence="9" id="KW-0812">Transmembrane</keyword>